<accession>A0ABP0L1J5</accession>
<organism evidence="1 2">
    <name type="scientific">Durusdinium trenchii</name>
    <dbReference type="NCBI Taxonomy" id="1381693"/>
    <lineage>
        <taxon>Eukaryota</taxon>
        <taxon>Sar</taxon>
        <taxon>Alveolata</taxon>
        <taxon>Dinophyceae</taxon>
        <taxon>Suessiales</taxon>
        <taxon>Symbiodiniaceae</taxon>
        <taxon>Durusdinium</taxon>
    </lineage>
</organism>
<dbReference type="Proteomes" id="UP001642484">
    <property type="component" value="Unassembled WGS sequence"/>
</dbReference>
<reference evidence="1 2" key="1">
    <citation type="submission" date="2024-02" db="EMBL/GenBank/DDBJ databases">
        <authorList>
            <person name="Chen Y."/>
            <person name="Shah S."/>
            <person name="Dougan E. K."/>
            <person name="Thang M."/>
            <person name="Chan C."/>
        </authorList>
    </citation>
    <scope>NUCLEOTIDE SEQUENCE [LARGE SCALE GENOMIC DNA]</scope>
</reference>
<evidence type="ECO:0000313" key="1">
    <source>
        <dbReference type="EMBL" id="CAK9032094.1"/>
    </source>
</evidence>
<comment type="caution">
    <text evidence="1">The sequence shown here is derived from an EMBL/GenBank/DDBJ whole genome shotgun (WGS) entry which is preliminary data.</text>
</comment>
<feature type="non-terminal residue" evidence="1">
    <location>
        <position position="1"/>
    </location>
</feature>
<name>A0ABP0L1J5_9DINO</name>
<proteinExistence type="predicted"/>
<sequence length="1259" mass="134510">DGDATFSLLLPHGYRCTGAGTAPETLRLFGSAIPQGRGSLEANAWDFDGATCRYRLRAGELIPAGSSVYVRVTVDQPQSVLPLGGVNRWSLQLRSRGHYRVQMQELPPGHFVEGTNTGAAVSVLGRLTQSLVPSTFQASAAARLYVFFQPEQSSGYGGHVRVAAPRSFHFGSSCGVQRLPEAYYRIANDKQDAVYLPVVQSCVGLCTHVDGCEGTSLNTAKILLENPVLPEFAYGFELSLQNPAAFSITDEASWQIWTTDAFDRPLDAANPAKLNPEGGLAWGVFQEGTAVMSSLSLSSLWPSAVTGASVLLTLILQVTVSFTATARFISPVGFNMDPSTFQSMSVSVAGAEADWPGSLLSGTAAYDAEPQNTLLWSAASYGSGQVIGFSVATEVPRFPVATMWSAGVLQFGWDAATLAERPLALVLPMEQVRSIINFRVDYLSNVVAARQRIYVSLETMSDIPIGGRLLLTAPSVFDFQSLCSVLAVPGEAPPSGWETLVCEAFAGEITLRPKSQELVAGVIRFALDVWNPDEPLTSRTGHATPCGHENCWKVEIYNTVGGQLDAPAYTASFPVNVAMPHAQLVDLNTAQRYATGRNDRPGQRNKLIFAFSLALSAASGTLRLIGPFGFAFDQDCLPGLSTAHGPGGVFGTLGSLPGFHAWETAAQVNSCVGLGSRATMHVDLGLRPNRLYAFRVTVMNPLELPDPNTWSLELARESAVSFPSFTVWSFTDISLTPKLRSISDANVPPNPVTLRFRPHKDVRGDPAGGGMLRLSVPDAYAVARKSDGACEDFFLQDLTAMVLFNAGSDVTCTAGVTSLSFVFVARRLDPGRLYELIMQVINPAQIPASTAPWIVWTFSDASGSEEVALDRSSFPGFRPTFRLSTWEVNGPATEQHAGQSAVVEFSLASSTNLGQDSQVLIRAPGGFDLTSPPDCGELPGSVLGGSSTTVGRAVSLQACALRVWREMAEAEAASWRIWDGSCQGHRDVGSLQLCEEEDCSDVMQQVCNLQLTSSTCHAFRILAGSAVAARPSCSKELLVLVLGQGDEIAGQLHFQLEVQNPMSNPALVNSFWIIEVTSPASSEQSAAAKSWRIIPQLVQCQVILLGPHLASGSSSTLEVQLTSPVQADSLRVDALSAGFDLSAAEAPNLLASAELSVTVSHSISAGEPVSVRLNLIHLGQAGAARFAVAVLKDSIKGQGRPHGEHRVWPVLHSAKCTAILHQPVSRFQVSAGWRVSSCGRLCSTHIQTFPGGRDQSRRV</sequence>
<gene>
    <name evidence="1" type="ORF">CCMP2556_LOCUS18552</name>
</gene>
<evidence type="ECO:0000313" key="2">
    <source>
        <dbReference type="Proteomes" id="UP001642484"/>
    </source>
</evidence>
<dbReference type="EMBL" id="CAXAMN010010558">
    <property type="protein sequence ID" value="CAK9032094.1"/>
    <property type="molecule type" value="Genomic_DNA"/>
</dbReference>
<keyword evidence="2" id="KW-1185">Reference proteome</keyword>
<protein>
    <submittedName>
        <fullName evidence="1">Uncharacterized protein</fullName>
    </submittedName>
</protein>